<keyword evidence="3" id="KW-1185">Reference proteome</keyword>
<organism evidence="2 3">
    <name type="scientific">Methylococcus capsulatus</name>
    <dbReference type="NCBI Taxonomy" id="414"/>
    <lineage>
        <taxon>Bacteria</taxon>
        <taxon>Pseudomonadati</taxon>
        <taxon>Pseudomonadota</taxon>
        <taxon>Gammaproteobacteria</taxon>
        <taxon>Methylococcales</taxon>
        <taxon>Methylococcaceae</taxon>
        <taxon>Methylococcus</taxon>
    </lineage>
</organism>
<keyword evidence="1" id="KW-1133">Transmembrane helix</keyword>
<accession>A0ABZ2F3J6</accession>
<dbReference type="RefSeq" id="WP_232470386.1">
    <property type="nucleotide sequence ID" value="NZ_CP104311.1"/>
</dbReference>
<evidence type="ECO:0000256" key="1">
    <source>
        <dbReference type="SAM" id="Phobius"/>
    </source>
</evidence>
<keyword evidence="1" id="KW-0812">Transmembrane</keyword>
<evidence type="ECO:0000313" key="2">
    <source>
        <dbReference type="EMBL" id="WWF01762.1"/>
    </source>
</evidence>
<keyword evidence="1" id="KW-0472">Membrane</keyword>
<dbReference type="Proteomes" id="UP001359308">
    <property type="component" value="Chromosome"/>
</dbReference>
<sequence length="55" mass="5911">MQFLINIENVAHVIQLAVAPVFLLTSIGAVLSVMTIRLVCSSLSHGGMNKRFGGR</sequence>
<protein>
    <submittedName>
        <fullName evidence="2">Uncharacterized protein</fullName>
    </submittedName>
</protein>
<dbReference type="EMBL" id="CP104311">
    <property type="protein sequence ID" value="WWF01762.1"/>
    <property type="molecule type" value="Genomic_DNA"/>
</dbReference>
<name>A0ABZ2F3J6_METCP</name>
<reference evidence="2 3" key="1">
    <citation type="submission" date="2022-09" db="EMBL/GenBank/DDBJ databases">
        <authorList>
            <person name="Giprobiosintez L."/>
        </authorList>
    </citation>
    <scope>NUCLEOTIDE SEQUENCE [LARGE SCALE GENOMIC DNA]</scope>
    <source>
        <strain evidence="3">VKPM-B-12549 (GBS-15)</strain>
    </source>
</reference>
<gene>
    <name evidence="2" type="ORF">N4J17_15035</name>
</gene>
<evidence type="ECO:0000313" key="3">
    <source>
        <dbReference type="Proteomes" id="UP001359308"/>
    </source>
</evidence>
<feature type="transmembrane region" description="Helical" evidence="1">
    <location>
        <begin position="12"/>
        <end position="40"/>
    </location>
</feature>
<proteinExistence type="predicted"/>